<protein>
    <submittedName>
        <fullName evidence="1">Uncharacterized protein</fullName>
    </submittedName>
</protein>
<organism evidence="1 2">
    <name type="scientific">Microbulbifer marinus</name>
    <dbReference type="NCBI Taxonomy" id="658218"/>
    <lineage>
        <taxon>Bacteria</taxon>
        <taxon>Pseudomonadati</taxon>
        <taxon>Pseudomonadota</taxon>
        <taxon>Gammaproteobacteria</taxon>
        <taxon>Cellvibrionales</taxon>
        <taxon>Microbulbiferaceae</taxon>
        <taxon>Microbulbifer</taxon>
    </lineage>
</organism>
<sequence>MKPWNCATWHPFYKFHLKLFRHKNRRNTDFGIYRCKEKLAISHQFDLIRVIKHKQLRVASSFLHSF</sequence>
<name>A0A1H3W8W6_9GAMM</name>
<evidence type="ECO:0000313" key="1">
    <source>
        <dbReference type="EMBL" id="SDZ82864.1"/>
    </source>
</evidence>
<gene>
    <name evidence="1" type="ORF">SAMN05216562_0606</name>
</gene>
<dbReference type="STRING" id="658218.SAMN05216562_0606"/>
<proteinExistence type="predicted"/>
<dbReference type="AlphaFoldDB" id="A0A1H3W8W6"/>
<keyword evidence="2" id="KW-1185">Reference proteome</keyword>
<reference evidence="2" key="1">
    <citation type="submission" date="2016-10" db="EMBL/GenBank/DDBJ databases">
        <authorList>
            <person name="Varghese N."/>
            <person name="Submissions S."/>
        </authorList>
    </citation>
    <scope>NUCLEOTIDE SEQUENCE [LARGE SCALE GENOMIC DNA]</scope>
    <source>
        <strain evidence="2">CGMCC 1.10657</strain>
    </source>
</reference>
<evidence type="ECO:0000313" key="2">
    <source>
        <dbReference type="Proteomes" id="UP000198658"/>
    </source>
</evidence>
<dbReference type="EMBL" id="FNQO01000001">
    <property type="protein sequence ID" value="SDZ82864.1"/>
    <property type="molecule type" value="Genomic_DNA"/>
</dbReference>
<dbReference type="Proteomes" id="UP000198658">
    <property type="component" value="Unassembled WGS sequence"/>
</dbReference>
<accession>A0A1H3W8W6</accession>